<evidence type="ECO:0000313" key="3">
    <source>
        <dbReference type="EMBL" id="TNY22722.1"/>
    </source>
</evidence>
<comment type="caution">
    <text evidence="3">The sequence shown here is derived from an EMBL/GenBank/DDBJ whole genome shotgun (WGS) entry which is preliminary data.</text>
</comment>
<proteinExistence type="predicted"/>
<feature type="region of interest" description="Disordered" evidence="1">
    <location>
        <begin position="505"/>
        <end position="573"/>
    </location>
</feature>
<dbReference type="OrthoDB" id="66144at2759"/>
<feature type="region of interest" description="Disordered" evidence="1">
    <location>
        <begin position="630"/>
        <end position="653"/>
    </location>
</feature>
<organism evidence="3 4">
    <name type="scientific">Rhodotorula diobovata</name>
    <dbReference type="NCBI Taxonomy" id="5288"/>
    <lineage>
        <taxon>Eukaryota</taxon>
        <taxon>Fungi</taxon>
        <taxon>Dikarya</taxon>
        <taxon>Basidiomycota</taxon>
        <taxon>Pucciniomycotina</taxon>
        <taxon>Microbotryomycetes</taxon>
        <taxon>Sporidiobolales</taxon>
        <taxon>Sporidiobolaceae</taxon>
        <taxon>Rhodotorula</taxon>
    </lineage>
</organism>
<feature type="domain" description="DUF7923" evidence="2">
    <location>
        <begin position="333"/>
        <end position="499"/>
    </location>
</feature>
<dbReference type="AlphaFoldDB" id="A0A5C5G2U3"/>
<accession>A0A5C5G2U3</accession>
<dbReference type="PANTHER" id="PTHR48148:SF2">
    <property type="entry name" value="PA14 DOMAIN-CONTAINING PROTEIN"/>
    <property type="match status" value="1"/>
</dbReference>
<feature type="compositionally biased region" description="Basic and acidic residues" evidence="1">
    <location>
        <begin position="511"/>
        <end position="530"/>
    </location>
</feature>
<keyword evidence="4" id="KW-1185">Reference proteome</keyword>
<gene>
    <name evidence="3" type="ORF">DMC30DRAFT_348554</name>
</gene>
<dbReference type="InterPro" id="IPR057683">
    <property type="entry name" value="DUF7923"/>
</dbReference>
<evidence type="ECO:0000259" key="2">
    <source>
        <dbReference type="Pfam" id="PF25540"/>
    </source>
</evidence>
<dbReference type="Proteomes" id="UP000311382">
    <property type="component" value="Unassembled WGS sequence"/>
</dbReference>
<feature type="compositionally biased region" description="Pro residues" evidence="1">
    <location>
        <begin position="638"/>
        <end position="653"/>
    </location>
</feature>
<evidence type="ECO:0000313" key="4">
    <source>
        <dbReference type="Proteomes" id="UP000311382"/>
    </source>
</evidence>
<evidence type="ECO:0000256" key="1">
    <source>
        <dbReference type="SAM" id="MobiDB-lite"/>
    </source>
</evidence>
<dbReference type="EMBL" id="SOZI01000021">
    <property type="protein sequence ID" value="TNY22722.1"/>
    <property type="molecule type" value="Genomic_DNA"/>
</dbReference>
<dbReference type="SUPFAM" id="SSF53335">
    <property type="entry name" value="S-adenosyl-L-methionine-dependent methyltransferases"/>
    <property type="match status" value="1"/>
</dbReference>
<reference evidence="3 4" key="1">
    <citation type="submission" date="2019-03" db="EMBL/GenBank/DDBJ databases">
        <title>Rhodosporidium diobovatum UCD-FST 08-225 genome sequencing, assembly, and annotation.</title>
        <authorList>
            <person name="Fakankun I.U."/>
            <person name="Fristensky B."/>
            <person name="Levin D.B."/>
        </authorList>
    </citation>
    <scope>NUCLEOTIDE SEQUENCE [LARGE SCALE GENOMIC DNA]</scope>
    <source>
        <strain evidence="3 4">UCD-FST 08-225</strain>
    </source>
</reference>
<protein>
    <recommendedName>
        <fullName evidence="2">DUF7923 domain-containing protein</fullName>
    </recommendedName>
</protein>
<sequence length="738" mass="78205">MLSGKSSNSMRDNYGTHGVENYYRMVQESYRNPHYLGLKRVLTQFMDQYVAQEKPKRIKVLDLAAGSGEATEILLQWKAARWPSAAPPPATAPPASTEPPAAPAPSASSLASPASASPLPSRPPFIPPARQFPQRAVSRPTRPSAQPSLPAPELSIVATDPYTAPAYRARTGLPCSELSFADVAAGKLPAPGATEPPAEGGEDVVEPFDLVVISFALHLVETSSELWALLDQLSKRARWLCVTAPHKKPDVKDSWGWRRWDPSSAWKPADGTERVGGEQGDGAEIVLERVRLRPRHPTHLGAISFRRLAVGCSVAMSALPRAVPVPRDLPARALVLVDGNAVLPDRSNLLRGAQGGGLASYALHENLRRAVSQHCGRECHGTVMLFADIPQLAIALRIPAEVLSQFSRGFSSTSTPSTFVNVMQGSTLSTMNGHLAFHARAIDYVVLVGWTTDMHAHWLSNLVPTTLVNLSNVLRVETAQPAAPSLVKLVPKSVRFHGLMDAMSAAPPVRDITDPPSDHEEGEGIDHEEIGASPREPAKKANGGTIATPQPAPSTPTRAPSTRSSSIASSPDAALRSIPGVRCLAPSLLEEPPQLDKTAAQALPLTPPRPSAGAGAPAAAAAPAFTFPSARASASTSPPAPAPSPAPVALPRPPPVPEKYLPLLRTLLSLSPLASSPPALWSAVGTQLQRDGALPATKLSVFFGAAQKDGWVSTGRGDKEGREWVRISARGRRAMGRG</sequence>
<feature type="compositionally biased region" description="Low complexity" evidence="1">
    <location>
        <begin position="545"/>
        <end position="573"/>
    </location>
</feature>
<dbReference type="Gene3D" id="3.40.50.150">
    <property type="entry name" value="Vaccinia Virus protein VP39"/>
    <property type="match status" value="1"/>
</dbReference>
<dbReference type="InterPro" id="IPR029063">
    <property type="entry name" value="SAM-dependent_MTases_sf"/>
</dbReference>
<name>A0A5C5G2U3_9BASI</name>
<feature type="region of interest" description="Disordered" evidence="1">
    <location>
        <begin position="84"/>
        <end position="153"/>
    </location>
</feature>
<feature type="compositionally biased region" description="Pro residues" evidence="1">
    <location>
        <begin position="85"/>
        <end position="103"/>
    </location>
</feature>
<feature type="compositionally biased region" description="Low complexity" evidence="1">
    <location>
        <begin position="104"/>
        <end position="119"/>
    </location>
</feature>
<dbReference type="Pfam" id="PF25540">
    <property type="entry name" value="DUF7923"/>
    <property type="match status" value="1"/>
</dbReference>
<dbReference type="PANTHER" id="PTHR48148">
    <property type="entry name" value="KERATINOCYTE PROLINE-RICH PROTEIN"/>
    <property type="match status" value="1"/>
</dbReference>